<dbReference type="VEuPathDB" id="VectorBase:GBRI000921"/>
<protein>
    <submittedName>
        <fullName evidence="1">Uncharacterized protein</fullName>
    </submittedName>
</protein>
<evidence type="ECO:0000313" key="2">
    <source>
        <dbReference type="Proteomes" id="UP000091820"/>
    </source>
</evidence>
<dbReference type="AlphaFoldDB" id="A0A1A9VZW5"/>
<accession>A0A1A9VZW5</accession>
<reference evidence="2" key="1">
    <citation type="submission" date="2014-03" db="EMBL/GenBank/DDBJ databases">
        <authorList>
            <person name="Aksoy S."/>
            <person name="Warren W."/>
            <person name="Wilson R.K."/>
        </authorList>
    </citation>
    <scope>NUCLEOTIDE SEQUENCE [LARGE SCALE GENOMIC DNA]</scope>
    <source>
        <strain evidence="2">IAEA</strain>
    </source>
</reference>
<keyword evidence="2" id="KW-1185">Reference proteome</keyword>
<dbReference type="EnsemblMetazoa" id="GBRI000921-RA">
    <property type="protein sequence ID" value="GBRI000921-PA"/>
    <property type="gene ID" value="GBRI000921"/>
</dbReference>
<evidence type="ECO:0000313" key="1">
    <source>
        <dbReference type="EnsemblMetazoa" id="GBRI000921-PA"/>
    </source>
</evidence>
<dbReference type="Proteomes" id="UP000091820">
    <property type="component" value="Unassembled WGS sequence"/>
</dbReference>
<name>A0A1A9VZW5_9MUSC</name>
<reference evidence="1" key="2">
    <citation type="submission" date="2020-05" db="UniProtKB">
        <authorList>
            <consortium name="EnsemblMetazoa"/>
        </authorList>
    </citation>
    <scope>IDENTIFICATION</scope>
    <source>
        <strain evidence="1">IAEA</strain>
    </source>
</reference>
<sequence length="82" mass="8878">MYLHIIVNEALCIIINDLPPTVIGNAGEELTGGPDCRVRHYWEYRGVALGGGSGASVPAQIPRCAGKHTELFGAVIQQKFWT</sequence>
<organism evidence="1 2">
    <name type="scientific">Glossina brevipalpis</name>
    <dbReference type="NCBI Taxonomy" id="37001"/>
    <lineage>
        <taxon>Eukaryota</taxon>
        <taxon>Metazoa</taxon>
        <taxon>Ecdysozoa</taxon>
        <taxon>Arthropoda</taxon>
        <taxon>Hexapoda</taxon>
        <taxon>Insecta</taxon>
        <taxon>Pterygota</taxon>
        <taxon>Neoptera</taxon>
        <taxon>Endopterygota</taxon>
        <taxon>Diptera</taxon>
        <taxon>Brachycera</taxon>
        <taxon>Muscomorpha</taxon>
        <taxon>Hippoboscoidea</taxon>
        <taxon>Glossinidae</taxon>
        <taxon>Glossina</taxon>
    </lineage>
</organism>
<proteinExistence type="predicted"/>